<gene>
    <name evidence="2" type="ORF">ESZ91_06545</name>
</gene>
<dbReference type="PROSITE" id="PS51257">
    <property type="entry name" value="PROKAR_LIPOPROTEIN"/>
    <property type="match status" value="1"/>
</dbReference>
<dbReference type="InterPro" id="IPR013783">
    <property type="entry name" value="Ig-like_fold"/>
</dbReference>
<reference evidence="2 3" key="1">
    <citation type="journal article" date="2019" name="Gut">
        <title>Antibiotics-induced monodominance of a novel gut bacterial order.</title>
        <authorList>
            <person name="Hildebrand F."/>
            <person name="Moitinho-Silva L."/>
            <person name="Blasche S."/>
            <person name="Jahn M.T."/>
            <person name="Gossmann T.I."/>
            <person name="Heuerta-Cepas J."/>
            <person name="Hercog R."/>
            <person name="Luetge M."/>
            <person name="Bahram M."/>
            <person name="Pryszlak A."/>
            <person name="Alves R.J."/>
            <person name="Waszak S.M."/>
            <person name="Zhu A."/>
            <person name="Ye L."/>
            <person name="Costea P.I."/>
            <person name="Aalvink S."/>
            <person name="Belzer C."/>
            <person name="Forslund S.K."/>
            <person name="Sunagawa S."/>
            <person name="Hentschel U."/>
            <person name="Merten C."/>
            <person name="Patil K.R."/>
            <person name="Benes V."/>
            <person name="Bork P."/>
        </authorList>
    </citation>
    <scope>NUCLEOTIDE SEQUENCE [LARGE SCALE GENOMIC DNA]</scope>
    <source>
        <strain evidence="2 3">HDS1380</strain>
    </source>
</reference>
<dbReference type="EMBL" id="SDOZ01000002">
    <property type="protein sequence ID" value="RXZ62045.1"/>
    <property type="molecule type" value="Genomic_DNA"/>
</dbReference>
<name>A0A4Q2KBU9_9FIRM</name>
<feature type="chain" id="PRO_5020549801" evidence="1">
    <location>
        <begin position="23"/>
        <end position="988"/>
    </location>
</feature>
<protein>
    <submittedName>
        <fullName evidence="2">Uncharacterized protein</fullName>
    </submittedName>
</protein>
<proteinExistence type="predicted"/>
<accession>A0A4Q2KBU9</accession>
<feature type="signal peptide" evidence="1">
    <location>
        <begin position="1"/>
        <end position="22"/>
    </location>
</feature>
<dbReference type="RefSeq" id="WP_129225348.1">
    <property type="nucleotide sequence ID" value="NZ_SDOZ01000002.1"/>
</dbReference>
<dbReference type="Gene3D" id="2.60.40.10">
    <property type="entry name" value="Immunoglobulins"/>
    <property type="match status" value="2"/>
</dbReference>
<evidence type="ECO:0000313" key="3">
    <source>
        <dbReference type="Proteomes" id="UP000291269"/>
    </source>
</evidence>
<keyword evidence="1" id="KW-0732">Signal</keyword>
<dbReference type="Proteomes" id="UP000291269">
    <property type="component" value="Unassembled WGS sequence"/>
</dbReference>
<dbReference type="AlphaFoldDB" id="A0A4Q2KBU9"/>
<sequence length="988" mass="107778">MRNKLLVFILALFSLSAAFALASCGGGGPKVTPSKAEYDIGAGGDLEFTVDLNGGKLTRVKDDGAVVDPTEYLFEEKENKLTIFESYLLYAETKEHTFTLVTDKGETEFIVNITNKVKTSFDESDRGYAYGSGKDLEIDADFSTATVSSVTAGGRKLASADYSYDGAAKKFAVKTAFLDTLYGETEITVNLSNNQSYKFKVTSDCLFAANFDDDNIPSFYNEYRNATTTAAGWNGTRALHWKGNGGNLMIFYVENYNYGLQTAFEAGKTYCLSFQFKNNWTGEGNPEGFVGMSLSNTALFNLNYLNNTVDGGVASCDANGVWSVKIYFDAPAAGQFTYMYTGYRDGSDAVLFDLLFDNIVLLEAEDRPPVLDERDGEKTFSKGQESDLWFDGEFGLSKVKSVSAGGKTLSAEDYSVLASSVILKNSYLSKLTEDTQFIVTFENDKTVAFKVKLGKSLSTVFDEDNEREYLYGSGDLSFDVNFRGFSVLSVKNGQELVPESAYVLAENKLTVKQAYLDTLQGKNDFVLTVDNAGLVDGKDEAETHAFFITSNAAVNIGFGESDILSSGIVGAIAPAKNEIADGWDGKAWNLSATGGNFMAMKAAGAAWSYGSYEAPFVDNTLYCLQFDVKLNSQTKLEGEASFVNFILHGTSVLASFHFDENKTFVPEADKGVTFVDRGNGVYTVSFRFTYMLEGLSGEEGCVRIEAQQYNEYSYDILFDKVVVYAVPLATSALYEHGSMRDVSYNVTFEEVKEVKANGVALAAGQYALEDGKLIIRGAFAETIVGSAEIVATKSDDAEETFILLSTLLQDIDFERETDPGFMAADILTSTQNGAVENGIEGKSWQLTATGGNFMTFAPAASQWLSVNMWPATITEFRAGVRYALQFDVKLLGQYAHGTKDAPAAAVNFILHGTDHDGKFYFDVTTGALTVTEDVGVTVTGGENGVYTVKFEFVYTPSGHEGCVRLEADSWQNVDYDILFDNISVNQIV</sequence>
<evidence type="ECO:0000256" key="1">
    <source>
        <dbReference type="SAM" id="SignalP"/>
    </source>
</evidence>
<organism evidence="2 3">
    <name type="scientific">Candidatus Borkfalkia ceftriaxoniphila</name>
    <dbReference type="NCBI Taxonomy" id="2508949"/>
    <lineage>
        <taxon>Bacteria</taxon>
        <taxon>Bacillati</taxon>
        <taxon>Bacillota</taxon>
        <taxon>Clostridia</taxon>
        <taxon>Christensenellales</taxon>
        <taxon>Christensenellaceae</taxon>
        <taxon>Candidatus Borkfalkia</taxon>
    </lineage>
</organism>
<keyword evidence="3" id="KW-1185">Reference proteome</keyword>
<comment type="caution">
    <text evidence="2">The sequence shown here is derived from an EMBL/GenBank/DDBJ whole genome shotgun (WGS) entry which is preliminary data.</text>
</comment>
<evidence type="ECO:0000313" key="2">
    <source>
        <dbReference type="EMBL" id="RXZ62045.1"/>
    </source>
</evidence>